<dbReference type="InterPro" id="IPR051458">
    <property type="entry name" value="Cyt/Met_Dipeptidase"/>
</dbReference>
<evidence type="ECO:0000256" key="2">
    <source>
        <dbReference type="ARBA" id="ARBA00022723"/>
    </source>
</evidence>
<dbReference type="GO" id="GO:0046872">
    <property type="term" value="F:metal ion binding"/>
    <property type="evidence" value="ECO:0007669"/>
    <property type="project" value="UniProtKB-KW"/>
</dbReference>
<dbReference type="Pfam" id="PF01546">
    <property type="entry name" value="Peptidase_M20"/>
    <property type="match status" value="1"/>
</dbReference>
<protein>
    <submittedName>
        <fullName evidence="5">Dipeptidase</fullName>
    </submittedName>
</protein>
<dbReference type="PANTHER" id="PTHR43270:SF12">
    <property type="entry name" value="SUCCINYL-DIAMINOPIMELATE DESUCCINYLASE"/>
    <property type="match status" value="1"/>
</dbReference>
<dbReference type="NCBIfam" id="NF006053">
    <property type="entry name" value="PRK08201.1"/>
    <property type="match status" value="1"/>
</dbReference>
<evidence type="ECO:0000256" key="3">
    <source>
        <dbReference type="ARBA" id="ARBA00022801"/>
    </source>
</evidence>
<keyword evidence="6" id="KW-1185">Reference proteome</keyword>
<dbReference type="NCBIfam" id="NF006579">
    <property type="entry name" value="PRK09104.1"/>
    <property type="match status" value="1"/>
</dbReference>
<dbReference type="EMBL" id="PVZS01000037">
    <property type="protein sequence ID" value="PSC02836.1"/>
    <property type="molecule type" value="Genomic_DNA"/>
</dbReference>
<dbReference type="GO" id="GO:0008233">
    <property type="term" value="F:peptidase activity"/>
    <property type="evidence" value="ECO:0007669"/>
    <property type="project" value="UniProtKB-KW"/>
</dbReference>
<comment type="caution">
    <text evidence="5">The sequence shown here is derived from an EMBL/GenBank/DDBJ whole genome shotgun (WGS) entry which is preliminary data.</text>
</comment>
<dbReference type="GO" id="GO:0006508">
    <property type="term" value="P:proteolysis"/>
    <property type="evidence" value="ECO:0007669"/>
    <property type="project" value="UniProtKB-KW"/>
</dbReference>
<accession>A0A2T1HMG9</accession>
<dbReference type="SUPFAM" id="SSF53187">
    <property type="entry name" value="Zn-dependent exopeptidases"/>
    <property type="match status" value="1"/>
</dbReference>
<dbReference type="AlphaFoldDB" id="A0A2T1HMG9"/>
<evidence type="ECO:0000313" key="6">
    <source>
        <dbReference type="Proteomes" id="UP000239772"/>
    </source>
</evidence>
<dbReference type="InterPro" id="IPR011650">
    <property type="entry name" value="Peptidase_M20_dimer"/>
</dbReference>
<reference evidence="6" key="1">
    <citation type="submission" date="2018-03" db="EMBL/GenBank/DDBJ databases">
        <authorList>
            <person name="Sun L."/>
            <person name="Liu H."/>
            <person name="Chen W."/>
            <person name="Huang K."/>
            <person name="Liu W."/>
            <person name="Gao X."/>
        </authorList>
    </citation>
    <scope>NUCLEOTIDE SEQUENCE [LARGE SCALE GENOMIC DNA]</scope>
    <source>
        <strain evidence="6">SH9</strain>
    </source>
</reference>
<feature type="domain" description="Peptidase M20 dimerisation" evidence="4">
    <location>
        <begin position="196"/>
        <end position="354"/>
    </location>
</feature>
<dbReference type="Proteomes" id="UP000239772">
    <property type="component" value="Unassembled WGS sequence"/>
</dbReference>
<keyword evidence="3" id="KW-0378">Hydrolase</keyword>
<dbReference type="Pfam" id="PF07687">
    <property type="entry name" value="M20_dimer"/>
    <property type="match status" value="1"/>
</dbReference>
<organism evidence="5 6">
    <name type="scientific">Alsobacter soli</name>
    <dbReference type="NCBI Taxonomy" id="2109933"/>
    <lineage>
        <taxon>Bacteria</taxon>
        <taxon>Pseudomonadati</taxon>
        <taxon>Pseudomonadota</taxon>
        <taxon>Alphaproteobacteria</taxon>
        <taxon>Hyphomicrobiales</taxon>
        <taxon>Alsobacteraceae</taxon>
        <taxon>Alsobacter</taxon>
    </lineage>
</organism>
<evidence type="ECO:0000259" key="4">
    <source>
        <dbReference type="Pfam" id="PF07687"/>
    </source>
</evidence>
<name>A0A2T1HMG9_9HYPH</name>
<dbReference type="PANTHER" id="PTHR43270">
    <property type="entry name" value="BETA-ALA-HIS DIPEPTIDASE"/>
    <property type="match status" value="1"/>
</dbReference>
<sequence>METSAVESLLESERPRHLEILERFVAIPSVSTDPAYKPHMAEAAAFVAERLRQAGMEAVEIHPTEGHPVVTASWRRAPGAPTVLVYGHYDVQPPEPMDAWTSPPFRAEVREGRLYARGASDDKGPMLIPIAVAEAFMRVDGRLPVNLVFLFEGEEEVSSAHLEAFVAAHRDLLAADFTLSADGAQWRADLPSVTVASRGICALEVVVRGPGKDLHSGRHGGAVVNPIQALVRLLARLHDDRGAVAVPGFYDGVEPVSEDELAAIASIQFDEAAYLAEVGAPAPGGEQGYTLLQRNWLRPTLEFNGVVGGYTGAGKKTVIPHQASAKITCRLVPGQDPQRVVSLIARHLAAAAPAGVRVEVRREPGGAPAYAIPAEHPGLALSEDILEEILGRRPVRVRMGATIPIGEIFRRVLGIHTVFFSFSTVDEDYHAPNEFFRLSSYAAGMVAWARYLQRLGSASSPPAF</sequence>
<keyword evidence="1" id="KW-0645">Protease</keyword>
<dbReference type="SUPFAM" id="SSF55031">
    <property type="entry name" value="Bacterial exopeptidase dimerisation domain"/>
    <property type="match status" value="1"/>
</dbReference>
<dbReference type="InterPro" id="IPR036264">
    <property type="entry name" value="Bact_exopeptidase_dim_dom"/>
</dbReference>
<evidence type="ECO:0000256" key="1">
    <source>
        <dbReference type="ARBA" id="ARBA00022670"/>
    </source>
</evidence>
<dbReference type="OrthoDB" id="9761532at2"/>
<keyword evidence="2" id="KW-0479">Metal-binding</keyword>
<proteinExistence type="predicted"/>
<dbReference type="Gene3D" id="3.30.70.360">
    <property type="match status" value="1"/>
</dbReference>
<evidence type="ECO:0000313" key="5">
    <source>
        <dbReference type="EMBL" id="PSC02836.1"/>
    </source>
</evidence>
<dbReference type="NCBIfam" id="NF005914">
    <property type="entry name" value="PRK07907.1"/>
    <property type="match status" value="1"/>
</dbReference>
<dbReference type="Gene3D" id="3.40.630.10">
    <property type="entry name" value="Zn peptidases"/>
    <property type="match status" value="1"/>
</dbReference>
<dbReference type="InterPro" id="IPR002933">
    <property type="entry name" value="Peptidase_M20"/>
</dbReference>
<gene>
    <name evidence="5" type="ORF">SLNSH_22175</name>
</gene>